<keyword evidence="2" id="KW-1185">Reference proteome</keyword>
<evidence type="ECO:0000313" key="1">
    <source>
        <dbReference type="EMBL" id="MBA0829850.1"/>
    </source>
</evidence>
<protein>
    <submittedName>
        <fullName evidence="1">Uncharacterized protein</fullName>
    </submittedName>
</protein>
<dbReference type="EMBL" id="JABFAE010000006">
    <property type="protein sequence ID" value="MBA0829850.1"/>
    <property type="molecule type" value="Genomic_DNA"/>
</dbReference>
<dbReference type="Proteomes" id="UP000593575">
    <property type="component" value="Unassembled WGS sequence"/>
</dbReference>
<proteinExistence type="predicted"/>
<gene>
    <name evidence="1" type="ORF">Goarm_014427</name>
</gene>
<comment type="caution">
    <text evidence="1">The sequence shown here is derived from an EMBL/GenBank/DDBJ whole genome shotgun (WGS) entry which is preliminary data.</text>
</comment>
<accession>A0A7J9J611</accession>
<dbReference type="AlphaFoldDB" id="A0A7J9J611"/>
<sequence>MAEAESFVELDLKKDKFEFSKPKEISN</sequence>
<organism evidence="1 2">
    <name type="scientific">Gossypium armourianum</name>
    <dbReference type="NCBI Taxonomy" id="34283"/>
    <lineage>
        <taxon>Eukaryota</taxon>
        <taxon>Viridiplantae</taxon>
        <taxon>Streptophyta</taxon>
        <taxon>Embryophyta</taxon>
        <taxon>Tracheophyta</taxon>
        <taxon>Spermatophyta</taxon>
        <taxon>Magnoliopsida</taxon>
        <taxon>eudicotyledons</taxon>
        <taxon>Gunneridae</taxon>
        <taxon>Pentapetalae</taxon>
        <taxon>rosids</taxon>
        <taxon>malvids</taxon>
        <taxon>Malvales</taxon>
        <taxon>Malvaceae</taxon>
        <taxon>Malvoideae</taxon>
        <taxon>Gossypium</taxon>
    </lineage>
</organism>
<feature type="non-terminal residue" evidence="1">
    <location>
        <position position="27"/>
    </location>
</feature>
<reference evidence="1 2" key="1">
    <citation type="journal article" date="2019" name="Genome Biol. Evol.">
        <title>Insights into the evolution of the New World diploid cottons (Gossypium, subgenus Houzingenia) based on genome sequencing.</title>
        <authorList>
            <person name="Grover C.E."/>
            <person name="Arick M.A. 2nd"/>
            <person name="Thrash A."/>
            <person name="Conover J.L."/>
            <person name="Sanders W.S."/>
            <person name="Peterson D.G."/>
            <person name="Frelichowski J.E."/>
            <person name="Scheffler J.A."/>
            <person name="Scheffler B.E."/>
            <person name="Wendel J.F."/>
        </authorList>
    </citation>
    <scope>NUCLEOTIDE SEQUENCE [LARGE SCALE GENOMIC DNA]</scope>
    <source>
        <strain evidence="1">6</strain>
        <tissue evidence="1">Leaf</tissue>
    </source>
</reference>
<name>A0A7J9J611_9ROSI</name>
<evidence type="ECO:0000313" key="2">
    <source>
        <dbReference type="Proteomes" id="UP000593575"/>
    </source>
</evidence>